<dbReference type="SUPFAM" id="SSF55961">
    <property type="entry name" value="Bet v1-like"/>
    <property type="match status" value="1"/>
</dbReference>
<dbReference type="InterPro" id="IPR013538">
    <property type="entry name" value="ASHA1/2-like_C"/>
</dbReference>
<organism evidence="3 4">
    <name type="scientific">Ahrensia marina</name>
    <dbReference type="NCBI Taxonomy" id="1514904"/>
    <lineage>
        <taxon>Bacteria</taxon>
        <taxon>Pseudomonadati</taxon>
        <taxon>Pseudomonadota</taxon>
        <taxon>Alphaproteobacteria</taxon>
        <taxon>Hyphomicrobiales</taxon>
        <taxon>Ahrensiaceae</taxon>
        <taxon>Ahrensia</taxon>
    </lineage>
</organism>
<evidence type="ECO:0000313" key="4">
    <source>
        <dbReference type="Proteomes" id="UP000038011"/>
    </source>
</evidence>
<evidence type="ECO:0000256" key="1">
    <source>
        <dbReference type="ARBA" id="ARBA00006817"/>
    </source>
</evidence>
<dbReference type="PATRIC" id="fig|1514904.3.peg.1242"/>
<dbReference type="AlphaFoldDB" id="A0A0M9GLR4"/>
<dbReference type="OrthoDB" id="9805228at2"/>
<dbReference type="STRING" id="1514904.SU32_11995"/>
<reference evidence="3 4" key="1">
    <citation type="submission" date="2015-01" db="EMBL/GenBank/DDBJ databases">
        <title>Ahrensia donghaiensis sp. nov., a novel dimethylsulphoniopropionate-cleavage bacterium isolated from seawater and emended descriptions of the genus Ahrensia and Ahrensia kielensis.</title>
        <authorList>
            <person name="Liu J."/>
        </authorList>
    </citation>
    <scope>NUCLEOTIDE SEQUENCE [LARGE SCALE GENOMIC DNA]</scope>
    <source>
        <strain evidence="3 4">LZD062</strain>
    </source>
</reference>
<protein>
    <submittedName>
        <fullName evidence="3">ATPase</fullName>
    </submittedName>
</protein>
<dbReference type="CDD" id="cd08894">
    <property type="entry name" value="SRPBCC_CalC_Aha1-like_1"/>
    <property type="match status" value="1"/>
</dbReference>
<keyword evidence="4" id="KW-1185">Reference proteome</keyword>
<dbReference type="Gene3D" id="3.30.530.20">
    <property type="match status" value="1"/>
</dbReference>
<name>A0A0M9GLR4_9HYPH</name>
<dbReference type="Proteomes" id="UP000038011">
    <property type="component" value="Unassembled WGS sequence"/>
</dbReference>
<comment type="caution">
    <text evidence="3">The sequence shown here is derived from an EMBL/GenBank/DDBJ whole genome shotgun (WGS) entry which is preliminary data.</text>
</comment>
<dbReference type="RefSeq" id="WP_053999614.1">
    <property type="nucleotide sequence ID" value="NZ_JXMU01000017.1"/>
</dbReference>
<dbReference type="Pfam" id="PF08327">
    <property type="entry name" value="AHSA1"/>
    <property type="match status" value="1"/>
</dbReference>
<sequence length="168" mass="18859">MSEHANSAASAWATWPLEREVVIARVVDADRQTAFRAWSDPTQIVKWFGPEGFELETHEIDICAGGVWRFDMKAPDGTLYPNRMEFLRIKEPNLIELSHGTDSDDDPDRFQMLVTFDEQSNGKTVVTLRQMHPTAERRNIVIGFGAVEYGAQTLDKLAGHIARKSAAA</sequence>
<gene>
    <name evidence="3" type="ORF">SU32_11995</name>
</gene>
<evidence type="ECO:0000313" key="3">
    <source>
        <dbReference type="EMBL" id="KPB00733.1"/>
    </source>
</evidence>
<comment type="similarity">
    <text evidence="1">Belongs to the AHA1 family.</text>
</comment>
<dbReference type="InterPro" id="IPR023393">
    <property type="entry name" value="START-like_dom_sf"/>
</dbReference>
<feature type="domain" description="Activator of Hsp90 ATPase homologue 1/2-like C-terminal" evidence="2">
    <location>
        <begin position="28"/>
        <end position="160"/>
    </location>
</feature>
<accession>A0A0M9GLR4</accession>
<evidence type="ECO:0000259" key="2">
    <source>
        <dbReference type="Pfam" id="PF08327"/>
    </source>
</evidence>
<proteinExistence type="inferred from homology"/>
<dbReference type="EMBL" id="JXMU01000017">
    <property type="protein sequence ID" value="KPB00733.1"/>
    <property type="molecule type" value="Genomic_DNA"/>
</dbReference>